<protein>
    <recommendedName>
        <fullName evidence="2">PE domain-containing protein</fullName>
    </recommendedName>
</protein>
<gene>
    <name evidence="3" type="ORF">AWC27_09345</name>
</gene>
<organism evidence="3 4">
    <name type="scientific">Mycobacterium szulgai</name>
    <dbReference type="NCBI Taxonomy" id="1787"/>
    <lineage>
        <taxon>Bacteria</taxon>
        <taxon>Bacillati</taxon>
        <taxon>Actinomycetota</taxon>
        <taxon>Actinomycetes</taxon>
        <taxon>Mycobacteriales</taxon>
        <taxon>Mycobacteriaceae</taxon>
        <taxon>Mycobacterium</taxon>
    </lineage>
</organism>
<evidence type="ECO:0000256" key="1">
    <source>
        <dbReference type="SAM" id="MobiDB-lite"/>
    </source>
</evidence>
<evidence type="ECO:0000259" key="2">
    <source>
        <dbReference type="Pfam" id="PF00934"/>
    </source>
</evidence>
<evidence type="ECO:0000313" key="3">
    <source>
        <dbReference type="EMBL" id="ORW92041.1"/>
    </source>
</evidence>
<dbReference type="Gene3D" id="1.10.287.850">
    <property type="entry name" value="HP0062-like domain"/>
    <property type="match status" value="1"/>
</dbReference>
<feature type="domain" description="PE" evidence="2">
    <location>
        <begin position="1"/>
        <end position="70"/>
    </location>
</feature>
<evidence type="ECO:0000313" key="4">
    <source>
        <dbReference type="Proteomes" id="UP000193317"/>
    </source>
</evidence>
<name>A0A1X2DV77_MYCSZ</name>
<dbReference type="AlphaFoldDB" id="A0A1X2DV77"/>
<reference evidence="3 4" key="1">
    <citation type="submission" date="2016-01" db="EMBL/GenBank/DDBJ databases">
        <title>The new phylogeny of the genus Mycobacterium.</title>
        <authorList>
            <person name="Tarcisio F."/>
            <person name="Conor M."/>
            <person name="Antonella G."/>
            <person name="Elisabetta G."/>
            <person name="Giulia F.S."/>
            <person name="Sara T."/>
            <person name="Anna F."/>
            <person name="Clotilde B."/>
            <person name="Roberto B."/>
            <person name="Veronica D.S."/>
            <person name="Fabio R."/>
            <person name="Monica P."/>
            <person name="Olivier J."/>
            <person name="Enrico T."/>
            <person name="Nicola S."/>
        </authorList>
    </citation>
    <scope>NUCLEOTIDE SEQUENCE [LARGE SCALE GENOMIC DNA]</scope>
    <source>
        <strain evidence="3 4">DSM 44166</strain>
    </source>
</reference>
<sequence>MSAANAAAAGSTTSVLAAGADDVSAAIAAMFGAHGQAYQALSAQAEQFHAEFVKAMNSATAAYAGAEAANLQAILGGSLATNLVNAELAFNGSLVASETALGQAVGAVSGGVNGGVAGLLNSGFNTFNQAVGTGEQFVNTLVGAPVPANFNSSLALGGSFQTGQTLVGSFNGALNGLGTQLSGALSGNLGGGVAALSALIPSGGSLMGNINAGLSGLSGSLGATIPAWAGSFNADLTALGAQVNAAVSGAANGNFSGLRALVDTAAALPNVSVTQLGQFQSGMLTGLVNAELGFNQALVANELALETALFGSGTALNGAVNHGFSAANLLLGTGEQLVNAVVGAPAPASFAGSLIVGGSLEGGVPTGGLVGVAQQLLSLNAALGGPAIDASLLQQLGLTPAGLAGMLNSQLAFNANLVATEMALQQGIFGTNSALNGTVNHAFNMVNFAIGAGEQTVNALLGVPTPATFTDSLFVTGGGDVFGGVTTGGLLGALEQKFLMDGAFLSMFGVPVQWALDGNLEAMLTGTATGGGGTVGGETGGGTVGGEVGGGTGGEVGGGTN</sequence>
<dbReference type="SUPFAM" id="SSF140459">
    <property type="entry name" value="PE/PPE dimer-like"/>
    <property type="match status" value="1"/>
</dbReference>
<keyword evidence="4" id="KW-1185">Reference proteome</keyword>
<dbReference type="InterPro" id="IPR000084">
    <property type="entry name" value="PE-PGRS_N"/>
</dbReference>
<comment type="caution">
    <text evidence="3">The sequence shown here is derived from an EMBL/GenBank/DDBJ whole genome shotgun (WGS) entry which is preliminary data.</text>
</comment>
<dbReference type="InterPro" id="IPR038332">
    <property type="entry name" value="PPE_sf"/>
</dbReference>
<dbReference type="Pfam" id="PF00934">
    <property type="entry name" value="PE"/>
    <property type="match status" value="1"/>
</dbReference>
<accession>A0A1X2DV77</accession>
<dbReference type="Proteomes" id="UP000193317">
    <property type="component" value="Unassembled WGS sequence"/>
</dbReference>
<proteinExistence type="predicted"/>
<dbReference type="EMBL" id="LQPW01000152">
    <property type="protein sequence ID" value="ORW92041.1"/>
    <property type="molecule type" value="Genomic_DNA"/>
</dbReference>
<feature type="region of interest" description="Disordered" evidence="1">
    <location>
        <begin position="533"/>
        <end position="561"/>
    </location>
</feature>